<keyword evidence="2" id="KW-0238">DNA-binding</keyword>
<sequence>MIEWKFTPDDVARIRLAFSPLGELVRSLIVLRAPARHSLHLPWTKATRPLLAGLDLAELFALVPIHGDTADFLTPPPTSPLPDLDDELAAVRHTPPDQLAREAADMVGTAAPIWQRIQKDPAGAAHRIADTLQAYWSVALAEHWPRIRAVLEADVLWRSQRLAAGGARLLFEDLHATVKWHGDRVSAADRHHHAAALSGQGLVLEPSVMCWPAVRKMIDPYQPTLTYPARGIATLWENGTPLAPVALAALIGRTRASLLIALTEPATTSALARRMSITPGAVSQHLGVLLECGLVTRSRVGRLVLYHRTRTSDALVANQPQR</sequence>
<dbReference type="Pfam" id="PF12840">
    <property type="entry name" value="HTH_20"/>
    <property type="match status" value="1"/>
</dbReference>
<dbReference type="EMBL" id="BONZ01000118">
    <property type="protein sequence ID" value="GIH21164.1"/>
    <property type="molecule type" value="Genomic_DNA"/>
</dbReference>
<dbReference type="GO" id="GO:0003700">
    <property type="term" value="F:DNA-binding transcription factor activity"/>
    <property type="evidence" value="ECO:0007669"/>
    <property type="project" value="InterPro"/>
</dbReference>
<evidence type="ECO:0000256" key="1">
    <source>
        <dbReference type="ARBA" id="ARBA00023015"/>
    </source>
</evidence>
<dbReference type="InterPro" id="IPR045981">
    <property type="entry name" value="DUF5937"/>
</dbReference>
<name>A0A8J3R3J2_9ACTN</name>
<dbReference type="InterPro" id="IPR051011">
    <property type="entry name" value="Metal_resp_trans_reg"/>
</dbReference>
<feature type="domain" description="HTH arsR-type" evidence="4">
    <location>
        <begin position="245"/>
        <end position="320"/>
    </location>
</feature>
<protein>
    <submittedName>
        <fullName evidence="5">Transcriptional regulator</fullName>
    </submittedName>
</protein>
<dbReference type="CDD" id="cd00090">
    <property type="entry name" value="HTH_ARSR"/>
    <property type="match status" value="1"/>
</dbReference>
<dbReference type="RefSeq" id="WP_203924564.1">
    <property type="nucleotide sequence ID" value="NZ_BONZ01000118.1"/>
</dbReference>
<proteinExistence type="predicted"/>
<dbReference type="SUPFAM" id="SSF46785">
    <property type="entry name" value="Winged helix' DNA-binding domain"/>
    <property type="match status" value="1"/>
</dbReference>
<accession>A0A8J3R3J2</accession>
<dbReference type="PANTHER" id="PTHR43132:SF6">
    <property type="entry name" value="HTH-TYPE TRANSCRIPTIONAL REPRESSOR CZRA"/>
    <property type="match status" value="1"/>
</dbReference>
<dbReference type="GO" id="GO:0003677">
    <property type="term" value="F:DNA binding"/>
    <property type="evidence" value="ECO:0007669"/>
    <property type="project" value="UniProtKB-KW"/>
</dbReference>
<organism evidence="5 6">
    <name type="scientific">Rugosimonospora africana</name>
    <dbReference type="NCBI Taxonomy" id="556532"/>
    <lineage>
        <taxon>Bacteria</taxon>
        <taxon>Bacillati</taxon>
        <taxon>Actinomycetota</taxon>
        <taxon>Actinomycetes</taxon>
        <taxon>Micromonosporales</taxon>
        <taxon>Micromonosporaceae</taxon>
        <taxon>Rugosimonospora</taxon>
    </lineage>
</organism>
<dbReference type="Gene3D" id="1.10.10.10">
    <property type="entry name" value="Winged helix-like DNA-binding domain superfamily/Winged helix DNA-binding domain"/>
    <property type="match status" value="1"/>
</dbReference>
<evidence type="ECO:0000313" key="5">
    <source>
        <dbReference type="EMBL" id="GIH21164.1"/>
    </source>
</evidence>
<dbReference type="InterPro" id="IPR036390">
    <property type="entry name" value="WH_DNA-bd_sf"/>
</dbReference>
<reference evidence="5" key="1">
    <citation type="submission" date="2021-01" db="EMBL/GenBank/DDBJ databases">
        <title>Whole genome shotgun sequence of Rugosimonospora africana NBRC 104875.</title>
        <authorList>
            <person name="Komaki H."/>
            <person name="Tamura T."/>
        </authorList>
    </citation>
    <scope>NUCLEOTIDE SEQUENCE</scope>
    <source>
        <strain evidence="5">NBRC 104875</strain>
    </source>
</reference>
<keyword evidence="6" id="KW-1185">Reference proteome</keyword>
<dbReference type="Pfam" id="PF19361">
    <property type="entry name" value="DUF5937"/>
    <property type="match status" value="1"/>
</dbReference>
<dbReference type="Proteomes" id="UP000642748">
    <property type="component" value="Unassembled WGS sequence"/>
</dbReference>
<dbReference type="InterPro" id="IPR001845">
    <property type="entry name" value="HTH_ArsR_DNA-bd_dom"/>
</dbReference>
<dbReference type="AlphaFoldDB" id="A0A8J3R3J2"/>
<keyword evidence="3" id="KW-0804">Transcription</keyword>
<evidence type="ECO:0000256" key="2">
    <source>
        <dbReference type="ARBA" id="ARBA00023125"/>
    </source>
</evidence>
<dbReference type="SMART" id="SM00418">
    <property type="entry name" value="HTH_ARSR"/>
    <property type="match status" value="1"/>
</dbReference>
<dbReference type="InterPro" id="IPR036388">
    <property type="entry name" value="WH-like_DNA-bd_sf"/>
</dbReference>
<evidence type="ECO:0000256" key="3">
    <source>
        <dbReference type="ARBA" id="ARBA00023163"/>
    </source>
</evidence>
<dbReference type="InterPro" id="IPR011991">
    <property type="entry name" value="ArsR-like_HTH"/>
</dbReference>
<keyword evidence="1" id="KW-0805">Transcription regulation</keyword>
<dbReference type="PANTHER" id="PTHR43132">
    <property type="entry name" value="ARSENICAL RESISTANCE OPERON REPRESSOR ARSR-RELATED"/>
    <property type="match status" value="1"/>
</dbReference>
<gene>
    <name evidence="5" type="ORF">Raf01_93360</name>
</gene>
<evidence type="ECO:0000259" key="4">
    <source>
        <dbReference type="SMART" id="SM00418"/>
    </source>
</evidence>
<comment type="caution">
    <text evidence="5">The sequence shown here is derived from an EMBL/GenBank/DDBJ whole genome shotgun (WGS) entry which is preliminary data.</text>
</comment>
<evidence type="ECO:0000313" key="6">
    <source>
        <dbReference type="Proteomes" id="UP000642748"/>
    </source>
</evidence>